<dbReference type="EMBL" id="AAHVYN010000008">
    <property type="protein sequence ID" value="ECA9356654.1"/>
    <property type="molecule type" value="Genomic_DNA"/>
</dbReference>
<organism evidence="1">
    <name type="scientific">Salmonella anatum</name>
    <dbReference type="NCBI Taxonomy" id="58712"/>
    <lineage>
        <taxon>Bacteria</taxon>
        <taxon>Pseudomonadati</taxon>
        <taxon>Pseudomonadota</taxon>
        <taxon>Gammaproteobacteria</taxon>
        <taxon>Enterobacterales</taxon>
        <taxon>Enterobacteriaceae</taxon>
        <taxon>Salmonella</taxon>
    </lineage>
</organism>
<sequence length="109" mass="12980">MVKRPAPRQWFPYSCKFFSVPDKQQVKPKQLFRMEPRFKRRHRFLSVRKPVFFVCDVDCVFTKKQKHIYFLTHVEPPSVLFVGEQQIITGGRFGTNRPNSGMCCNKQKL</sequence>
<gene>
    <name evidence="1" type="ORF">ET894_16720</name>
</gene>
<evidence type="ECO:0000313" key="1">
    <source>
        <dbReference type="EMBL" id="ECA9356654.1"/>
    </source>
</evidence>
<name>A0A5X8EA04_SALAN</name>
<reference evidence="1" key="1">
    <citation type="submission" date="2019-01" db="EMBL/GenBank/DDBJ databases">
        <authorList>
            <person name="Ashton P.M."/>
            <person name="Dallman T."/>
            <person name="Nair S."/>
            <person name="De Pinna E."/>
            <person name="Peters T."/>
            <person name="Grant K."/>
        </authorList>
    </citation>
    <scope>NUCLEOTIDE SEQUENCE</scope>
    <source>
        <strain evidence="1">623198</strain>
    </source>
</reference>
<dbReference type="AlphaFoldDB" id="A0A5X8EA04"/>
<accession>A0A5X8EA04</accession>
<comment type="caution">
    <text evidence="1">The sequence shown here is derived from an EMBL/GenBank/DDBJ whole genome shotgun (WGS) entry which is preliminary data.</text>
</comment>
<protein>
    <submittedName>
        <fullName evidence="1">Uncharacterized protein</fullName>
    </submittedName>
</protein>
<proteinExistence type="predicted"/>